<evidence type="ECO:0000256" key="11">
    <source>
        <dbReference type="SAM" id="MobiDB-lite"/>
    </source>
</evidence>
<dbReference type="GO" id="GO:0071025">
    <property type="term" value="P:RNA surveillance"/>
    <property type="evidence" value="ECO:0007669"/>
    <property type="project" value="InterPro"/>
</dbReference>
<evidence type="ECO:0000256" key="3">
    <source>
        <dbReference type="ARBA" id="ARBA00009504"/>
    </source>
</evidence>
<dbReference type="InParanoid" id="G7DWD2"/>
<comment type="cofactor">
    <cofactor evidence="1 10">
        <name>a divalent metal cation</name>
        <dbReference type="ChEBI" id="CHEBI:60240"/>
    </cofactor>
</comment>
<dbReference type="Pfam" id="PF03464">
    <property type="entry name" value="eRF1_2"/>
    <property type="match status" value="1"/>
</dbReference>
<dbReference type="InterPro" id="IPR058547">
    <property type="entry name" value="Pelota_N"/>
</dbReference>
<keyword evidence="9" id="KW-0131">Cell cycle</keyword>
<keyword evidence="5" id="KW-0132">Cell division</keyword>
<dbReference type="InterPro" id="IPR004405">
    <property type="entry name" value="TF_pelota"/>
</dbReference>
<feature type="region of interest" description="Disordered" evidence="11">
    <location>
        <begin position="96"/>
        <end position="125"/>
    </location>
</feature>
<evidence type="ECO:0000256" key="9">
    <source>
        <dbReference type="ARBA" id="ARBA00023306"/>
    </source>
</evidence>
<dbReference type="GO" id="GO:0005737">
    <property type="term" value="C:cytoplasm"/>
    <property type="evidence" value="ECO:0007669"/>
    <property type="project" value="UniProtKB-SubCell"/>
</dbReference>
<organism evidence="13 14">
    <name type="scientific">Mixia osmundae (strain CBS 9802 / IAM 14324 / JCM 22182 / KY 12970)</name>
    <dbReference type="NCBI Taxonomy" id="764103"/>
    <lineage>
        <taxon>Eukaryota</taxon>
        <taxon>Fungi</taxon>
        <taxon>Dikarya</taxon>
        <taxon>Basidiomycota</taxon>
        <taxon>Pucciniomycotina</taxon>
        <taxon>Mixiomycetes</taxon>
        <taxon>Mixiales</taxon>
        <taxon>Mixiaceae</taxon>
        <taxon>Mixia</taxon>
    </lineage>
</organism>
<comment type="caution">
    <text evidence="13">The sequence shown here is derived from an EMBL/GenBank/DDBJ whole genome shotgun (WGS) entry which is preliminary data.</text>
</comment>
<dbReference type="InterPro" id="IPR042226">
    <property type="entry name" value="eFR1_2_sf"/>
</dbReference>
<dbReference type="AlphaFoldDB" id="G7DWD2"/>
<evidence type="ECO:0000256" key="6">
    <source>
        <dbReference type="ARBA" id="ARBA00022723"/>
    </source>
</evidence>
<dbReference type="GO" id="GO:0051321">
    <property type="term" value="P:meiotic cell cycle"/>
    <property type="evidence" value="ECO:0007669"/>
    <property type="project" value="UniProtKB-KW"/>
</dbReference>
<dbReference type="HOGENOM" id="CLU_023334_3_1_1"/>
<gene>
    <name evidence="13" type="primary">Mo01547</name>
    <name evidence="13" type="ORF">E5Q_01547</name>
</gene>
<keyword evidence="6 10" id="KW-0479">Metal-binding</keyword>
<evidence type="ECO:0000259" key="12">
    <source>
        <dbReference type="SMART" id="SM01194"/>
    </source>
</evidence>
<dbReference type="SUPFAM" id="SSF53137">
    <property type="entry name" value="Translational machinery components"/>
    <property type="match status" value="1"/>
</dbReference>
<evidence type="ECO:0000256" key="5">
    <source>
        <dbReference type="ARBA" id="ARBA00022618"/>
    </source>
</evidence>
<keyword evidence="14" id="KW-1185">Reference proteome</keyword>
<dbReference type="RefSeq" id="XP_014565876.1">
    <property type="nucleotide sequence ID" value="XM_014710390.1"/>
</dbReference>
<dbReference type="InterPro" id="IPR005140">
    <property type="entry name" value="eRF1_Pelota-like_N"/>
</dbReference>
<feature type="region of interest" description="Disordered" evidence="11">
    <location>
        <begin position="423"/>
        <end position="448"/>
    </location>
</feature>
<evidence type="ECO:0000256" key="4">
    <source>
        <dbReference type="ARBA" id="ARBA00022490"/>
    </source>
</evidence>
<dbReference type="Gene3D" id="2.30.30.870">
    <property type="entry name" value="Pelota, domain A"/>
    <property type="match status" value="1"/>
</dbReference>
<dbReference type="FunCoup" id="G7DWD2">
    <property type="interactions" value="390"/>
</dbReference>
<dbReference type="GO" id="GO:0046872">
    <property type="term" value="F:metal ion binding"/>
    <property type="evidence" value="ECO:0007669"/>
    <property type="project" value="UniProtKB-KW"/>
</dbReference>
<dbReference type="InterPro" id="IPR029064">
    <property type="entry name" value="Ribosomal_eL30-like_sf"/>
</dbReference>
<dbReference type="GO" id="GO:0070966">
    <property type="term" value="P:nuclear-transcribed mRNA catabolic process, no-go decay"/>
    <property type="evidence" value="ECO:0007669"/>
    <property type="project" value="InterPro"/>
</dbReference>
<dbReference type="InterPro" id="IPR005141">
    <property type="entry name" value="eRF1_2"/>
</dbReference>
<keyword evidence="4 10" id="KW-0963">Cytoplasm</keyword>
<dbReference type="STRING" id="764103.G7DWD2"/>
<dbReference type="Pfam" id="PF26356">
    <property type="entry name" value="Pelota_N"/>
    <property type="match status" value="1"/>
</dbReference>
<dbReference type="FunFam" id="3.30.420.60:FF:000004">
    <property type="entry name" value="Protein DOM34 homolog"/>
    <property type="match status" value="1"/>
</dbReference>
<dbReference type="PANTHER" id="PTHR10853:SF0">
    <property type="entry name" value="PROTEIN PELOTA HOMOLOG"/>
    <property type="match status" value="1"/>
</dbReference>
<comment type="similarity">
    <text evidence="3 10">Belongs to the eukaryotic release factor 1 family. Pelota subfamily.</text>
</comment>
<protein>
    <recommendedName>
        <fullName evidence="10">Protein DOM34 homolog</fullName>
    </recommendedName>
</protein>
<dbReference type="Gene3D" id="3.30.1330.30">
    <property type="match status" value="1"/>
</dbReference>
<keyword evidence="8" id="KW-0469">Meiosis</keyword>
<evidence type="ECO:0000313" key="13">
    <source>
        <dbReference type="EMBL" id="GAA94892.1"/>
    </source>
</evidence>
<dbReference type="SMART" id="SM01194">
    <property type="entry name" value="eRF1_1"/>
    <property type="match status" value="1"/>
</dbReference>
<dbReference type="FunFam" id="3.30.1330.30:FF:000008">
    <property type="entry name" value="Protein pelota homolog"/>
    <property type="match status" value="1"/>
</dbReference>
<evidence type="ECO:0000256" key="7">
    <source>
        <dbReference type="ARBA" id="ARBA00022776"/>
    </source>
</evidence>
<dbReference type="GO" id="GO:0070651">
    <property type="term" value="P:nonfunctional rRNA decay"/>
    <property type="evidence" value="ECO:0007669"/>
    <property type="project" value="TreeGrafter"/>
</dbReference>
<keyword evidence="7" id="KW-0498">Mitosis</keyword>
<dbReference type="GO" id="GO:1990533">
    <property type="term" value="C:Dom34-Hbs1 complex"/>
    <property type="evidence" value="ECO:0007669"/>
    <property type="project" value="UniProtKB-ARBA"/>
</dbReference>
<dbReference type="Pfam" id="PF03465">
    <property type="entry name" value="eRF1_3"/>
    <property type="match status" value="1"/>
</dbReference>
<comment type="subcellular location">
    <subcellularLocation>
        <location evidence="2 10">Cytoplasm</location>
    </subcellularLocation>
</comment>
<sequence>MRLVKRHIDKDLSGFIVLRAERDEDIWHAYNLIQEGDRVRAGAVRRIQSESSTGSVESHRIKLNLTIKVQKIAFSAAASSSSLSATANAGTVENGLTSTTNDAPATVACGPGSSGGEGTTLHLSGPVDAESQHVKMGSFHTLDLEPGRDFTIIKEPGEWDSIALERVQDACQEGTSAEVGAVICNNGQANVCLITQHTTIVRQRIEVAVPRKRKGGGTALGQEKATQRYHMQIYQAIQRHFDLDQLKAIIIASPGFTKEGVLDFIFAEAARTSNKPLLVARSKFLLVHSSSHHVHALTQVLSSPEIATQLKDTKFAREGLALDKFFRMLSTDELRAWYGESHVLKAAERGAIGTLLISDNLFKSSDFKRRRRFVQLVEEVKRYGGEVFIFSSMHESGEQLNQLTGVAAILTYPLDIEVVEEEERQEEEARQAAAAAEEPVLEANPNHA</sequence>
<dbReference type="InterPro" id="IPR038069">
    <property type="entry name" value="Pelota/DOM34_N"/>
</dbReference>
<dbReference type="Proteomes" id="UP000009131">
    <property type="component" value="Unassembled WGS sequence"/>
</dbReference>
<accession>G7DWD2</accession>
<proteinExistence type="inferred from homology"/>
<dbReference type="GO" id="GO:0032790">
    <property type="term" value="P:ribosome disassembly"/>
    <property type="evidence" value="ECO:0007669"/>
    <property type="project" value="TreeGrafter"/>
</dbReference>
<evidence type="ECO:0000256" key="2">
    <source>
        <dbReference type="ARBA" id="ARBA00004496"/>
    </source>
</evidence>
<evidence type="ECO:0000313" key="14">
    <source>
        <dbReference type="Proteomes" id="UP000009131"/>
    </source>
</evidence>
<dbReference type="OrthoDB" id="10249111at2759"/>
<reference evidence="13 14" key="1">
    <citation type="journal article" date="2011" name="J. Gen. Appl. Microbiol.">
        <title>Draft genome sequencing of the enigmatic basidiomycete Mixia osmundae.</title>
        <authorList>
            <person name="Nishida H."/>
            <person name="Nagatsuka Y."/>
            <person name="Sugiyama J."/>
        </authorList>
    </citation>
    <scope>NUCLEOTIDE SEQUENCE [LARGE SCALE GENOMIC DNA]</scope>
    <source>
        <strain evidence="14">CBS 9802 / IAM 14324 / JCM 22182 / KY 12970</strain>
    </source>
</reference>
<evidence type="ECO:0000256" key="8">
    <source>
        <dbReference type="ARBA" id="ARBA00023254"/>
    </source>
</evidence>
<evidence type="ECO:0000256" key="1">
    <source>
        <dbReference type="ARBA" id="ARBA00001968"/>
    </source>
</evidence>
<dbReference type="PANTHER" id="PTHR10853">
    <property type="entry name" value="PELOTA"/>
    <property type="match status" value="1"/>
</dbReference>
<dbReference type="NCBIfam" id="TIGR00111">
    <property type="entry name" value="pelota"/>
    <property type="match status" value="1"/>
</dbReference>
<dbReference type="eggNOG" id="KOG2869">
    <property type="taxonomic scope" value="Eukaryota"/>
</dbReference>
<dbReference type="EMBL" id="BABT02000050">
    <property type="protein sequence ID" value="GAA94892.1"/>
    <property type="molecule type" value="Genomic_DNA"/>
</dbReference>
<dbReference type="SUPFAM" id="SSF159065">
    <property type="entry name" value="Dom34/Pelota N-terminal domain-like"/>
    <property type="match status" value="2"/>
</dbReference>
<evidence type="ECO:0000256" key="10">
    <source>
        <dbReference type="RuleBase" id="RU362019"/>
    </source>
</evidence>
<dbReference type="SUPFAM" id="SSF55315">
    <property type="entry name" value="L30e-like"/>
    <property type="match status" value="1"/>
</dbReference>
<dbReference type="GO" id="GO:0070481">
    <property type="term" value="P:nuclear-transcribed mRNA catabolic process, non-stop decay"/>
    <property type="evidence" value="ECO:0007669"/>
    <property type="project" value="InterPro"/>
</dbReference>
<dbReference type="GO" id="GO:0006412">
    <property type="term" value="P:translation"/>
    <property type="evidence" value="ECO:0007669"/>
    <property type="project" value="UniProtKB-ARBA"/>
</dbReference>
<comment type="function">
    <text evidence="10">Component of the Dom34-Hbs1 complex, a complex that recognizes stalled ribosomes and triggers the No-Go Decay (NGD) pathway (PubMed:20890290). In the Dom34-Hbs1 complex, dom34 recognizes ribosomes stalled at the 3' end of an mRNA and engages stalled ribosomes by destabilizing mRNA in the mRNA channel. Following ribosome-binding, the Dom34-Hbs1 complex promotes the disassembly of stalled ribosomes, followed by degradation of damaged mRNAs as part of the NGD pathway.</text>
</comment>
<feature type="domain" description="eRF1/Pelota-like N-terminal" evidence="12">
    <location>
        <begin position="1"/>
        <end position="172"/>
    </location>
</feature>
<dbReference type="OMA" id="DDLWHLK"/>
<dbReference type="InterPro" id="IPR005142">
    <property type="entry name" value="eRF1_3"/>
</dbReference>
<dbReference type="Gene3D" id="3.30.420.60">
    <property type="entry name" value="eRF1 domain 2"/>
    <property type="match status" value="1"/>
</dbReference>
<reference evidence="13 14" key="2">
    <citation type="journal article" date="2012" name="Open Biol.">
        <title>Characteristics of nucleosomes and linker DNA regions on the genome of the basidiomycete Mixia osmundae revealed by mono- and dinucleosome mapping.</title>
        <authorList>
            <person name="Nishida H."/>
            <person name="Kondo S."/>
            <person name="Matsumoto T."/>
            <person name="Suzuki Y."/>
            <person name="Yoshikawa H."/>
            <person name="Taylor T.D."/>
            <person name="Sugiyama J."/>
        </authorList>
    </citation>
    <scope>NUCLEOTIDE SEQUENCE [LARGE SCALE GENOMIC DNA]</scope>
    <source>
        <strain evidence="14">CBS 9802 / IAM 14324 / JCM 22182 / KY 12970</strain>
    </source>
</reference>
<name>G7DWD2_MIXOS</name>
<dbReference type="GO" id="GO:0051301">
    <property type="term" value="P:cell division"/>
    <property type="evidence" value="ECO:0007669"/>
    <property type="project" value="UniProtKB-KW"/>
</dbReference>